<keyword evidence="6" id="KW-0732">Signal</keyword>
<accession>A0ABW3HQC4</accession>
<feature type="chain" id="PRO_5047305040" evidence="6">
    <location>
        <begin position="29"/>
        <end position="619"/>
    </location>
</feature>
<dbReference type="EMBL" id="JBHTJZ010000011">
    <property type="protein sequence ID" value="MFD0959731.1"/>
    <property type="molecule type" value="Genomic_DNA"/>
</dbReference>
<evidence type="ECO:0000256" key="4">
    <source>
        <dbReference type="ARBA" id="ARBA00023004"/>
    </source>
</evidence>
<dbReference type="PANTHER" id="PTHR43498">
    <property type="entry name" value="FERREDOXIN:COB-COM HETERODISULFIDE REDUCTASE SUBUNIT A"/>
    <property type="match status" value="1"/>
</dbReference>
<organism evidence="7 8">
    <name type="scientific">Paenibacillus chungangensis</name>
    <dbReference type="NCBI Taxonomy" id="696535"/>
    <lineage>
        <taxon>Bacteria</taxon>
        <taxon>Bacillati</taxon>
        <taxon>Bacillota</taxon>
        <taxon>Bacilli</taxon>
        <taxon>Bacillales</taxon>
        <taxon>Paenibacillaceae</taxon>
        <taxon>Paenibacillus</taxon>
    </lineage>
</organism>
<dbReference type="InterPro" id="IPR039650">
    <property type="entry name" value="HdrA-like"/>
</dbReference>
<dbReference type="PANTHER" id="PTHR43498:SF1">
    <property type="entry name" value="COB--COM HETERODISULFIDE REDUCTASE IRON-SULFUR SUBUNIT A"/>
    <property type="match status" value="1"/>
</dbReference>
<keyword evidence="4" id="KW-0408">Iron</keyword>
<feature type="signal peptide" evidence="6">
    <location>
        <begin position="1"/>
        <end position="28"/>
    </location>
</feature>
<name>A0ABW3HQC4_9BACL</name>
<dbReference type="Gene3D" id="3.50.50.60">
    <property type="entry name" value="FAD/NAD(P)-binding domain"/>
    <property type="match status" value="1"/>
</dbReference>
<keyword evidence="5" id="KW-0411">Iron-sulfur</keyword>
<evidence type="ECO:0000256" key="3">
    <source>
        <dbReference type="ARBA" id="ARBA00023002"/>
    </source>
</evidence>
<comment type="caution">
    <text evidence="7">The sequence shown here is derived from an EMBL/GenBank/DDBJ whole genome shotgun (WGS) entry which is preliminary data.</text>
</comment>
<dbReference type="InterPro" id="IPR036188">
    <property type="entry name" value="FAD/NAD-bd_sf"/>
</dbReference>
<keyword evidence="1" id="KW-0004">4Fe-4S</keyword>
<keyword evidence="2" id="KW-0479">Metal-binding</keyword>
<evidence type="ECO:0000256" key="5">
    <source>
        <dbReference type="ARBA" id="ARBA00023014"/>
    </source>
</evidence>
<dbReference type="RefSeq" id="WP_377563971.1">
    <property type="nucleotide sequence ID" value="NZ_JBHTJZ010000011.1"/>
</dbReference>
<gene>
    <name evidence="7" type="ORF">ACFQ2I_10050</name>
</gene>
<reference evidence="8" key="1">
    <citation type="journal article" date="2019" name="Int. J. Syst. Evol. Microbiol.">
        <title>The Global Catalogue of Microorganisms (GCM) 10K type strain sequencing project: providing services to taxonomists for standard genome sequencing and annotation.</title>
        <authorList>
            <consortium name="The Broad Institute Genomics Platform"/>
            <consortium name="The Broad Institute Genome Sequencing Center for Infectious Disease"/>
            <person name="Wu L."/>
            <person name="Ma J."/>
        </authorList>
    </citation>
    <scope>NUCLEOTIDE SEQUENCE [LARGE SCALE GENOMIC DNA]</scope>
    <source>
        <strain evidence="8">CCUG 59129</strain>
    </source>
</reference>
<dbReference type="GO" id="GO:0016491">
    <property type="term" value="F:oxidoreductase activity"/>
    <property type="evidence" value="ECO:0007669"/>
    <property type="project" value="UniProtKB-KW"/>
</dbReference>
<evidence type="ECO:0000313" key="7">
    <source>
        <dbReference type="EMBL" id="MFD0959731.1"/>
    </source>
</evidence>
<protein>
    <submittedName>
        <fullName evidence="7">FAD-dependent oxidoreductase</fullName>
        <ecNumber evidence="7">1.-.-.-</ecNumber>
    </submittedName>
</protein>
<evidence type="ECO:0000256" key="1">
    <source>
        <dbReference type="ARBA" id="ARBA00022485"/>
    </source>
</evidence>
<dbReference type="Pfam" id="PF12831">
    <property type="entry name" value="FAD_oxidored"/>
    <property type="match status" value="1"/>
</dbReference>
<dbReference type="SUPFAM" id="SSF51905">
    <property type="entry name" value="FAD/NAD(P)-binding domain"/>
    <property type="match status" value="1"/>
</dbReference>
<keyword evidence="3 7" id="KW-0560">Oxidoreductase</keyword>
<evidence type="ECO:0000256" key="6">
    <source>
        <dbReference type="SAM" id="SignalP"/>
    </source>
</evidence>
<dbReference type="Proteomes" id="UP001596989">
    <property type="component" value="Unassembled WGS sequence"/>
</dbReference>
<evidence type="ECO:0000256" key="2">
    <source>
        <dbReference type="ARBA" id="ARBA00022723"/>
    </source>
</evidence>
<sequence>MKFRKVTVGCVLAGLLFMLLAPVTPVNAQSYQKRYDVIVAGTDPEGIAAAVSAARNGLKVLLVDGKGREQLGGLITLGWLNSLDLNYSPAKKQGQNGQRFLNRGIFQEWYDRLEGTSIDVVSAGRAFRQLVEQEENIIVKLKLQDWEPIVRKGKLEGLKLVDAAGRAEQVHASVVIDATQDADIAAMAGVPYTVGREDLGDPSSRMAVTLVFKMRGITDEGWKAIGRRKDTGRDDRSAWGFPEASRYVSSRPKRVALRGLNIGRQNDGTVLINAMHLFGIDPLDVSSRAEGMRIGREEAPKIAAYLKRTFKELKQLDYAGTAPELYVRESRHIQGEYRLTMADVMENRDHWDAIAYGSYAVDIQRLDRGDNGAVMMAPLQYGVPYRTLVPLKVDNLLVVGRSASFDSLPHGSARVIPLGMATGQAAGAAAKLALERGMSVRELSRSKEAIRTLQERLVSQGMELVMQKLAEPAYRQHPAYPGLLAAVSMNLTTGGYGNDRWNLDGTAGTRRFQEMLGKLAIIHPPYFRRLSDGVKGEGIREASAIGTGEALSLQEAAYVMCLAAGVKTDREHALDVLQDKGWLSRERVASLSNQSALTNGEAFLLIRDVLEHYAGVVYE</sequence>
<keyword evidence="8" id="KW-1185">Reference proteome</keyword>
<proteinExistence type="predicted"/>
<evidence type="ECO:0000313" key="8">
    <source>
        <dbReference type="Proteomes" id="UP001596989"/>
    </source>
</evidence>
<dbReference type="EC" id="1.-.-.-" evidence="7"/>